<keyword evidence="3" id="KW-1185">Reference proteome</keyword>
<name>A0A9W6G438_9BACT</name>
<dbReference type="Proteomes" id="UP001144352">
    <property type="component" value="Unassembled WGS sequence"/>
</dbReference>
<dbReference type="Pfam" id="PF08241">
    <property type="entry name" value="Methyltransf_11"/>
    <property type="match status" value="1"/>
</dbReference>
<dbReference type="InterPro" id="IPR029063">
    <property type="entry name" value="SAM-dependent_MTases_sf"/>
</dbReference>
<organism evidence="2 3">
    <name type="scientific">Geobacter hydrogenophilus</name>
    <dbReference type="NCBI Taxonomy" id="40983"/>
    <lineage>
        <taxon>Bacteria</taxon>
        <taxon>Pseudomonadati</taxon>
        <taxon>Thermodesulfobacteriota</taxon>
        <taxon>Desulfuromonadia</taxon>
        <taxon>Geobacterales</taxon>
        <taxon>Geobacteraceae</taxon>
        <taxon>Geobacter</taxon>
    </lineage>
</organism>
<comment type="caution">
    <text evidence="2">The sequence shown here is derived from an EMBL/GenBank/DDBJ whole genome shotgun (WGS) entry which is preliminary data.</text>
</comment>
<dbReference type="EMBL" id="BSDS01000002">
    <property type="protein sequence ID" value="GLI39992.1"/>
    <property type="molecule type" value="Genomic_DNA"/>
</dbReference>
<sequence>MKLNIGCGYTYLKGYLNVDASGDSLADAIMEAHDLCLDSASVDEITASQLVEHLGFFKGKYFLAECFRVLRPGGTLLLETPHLERSFEIFLAGDRTAREDALTWLYGAETTNMQHRFCFPLELLQDLVAEAGFALVHHESFLYQDNRPSLRLILRKPANREQHEFMAELRKRLVMQEIPSFEDELAMAGQEELLTCLSDAFRRDAAETMGLAVYSAEIVREFFALKDGVDADAGKCQAIAARLAESRFQEALLAMLKSHPAGGGRQKDAYRGTLREGIAIISGLLAGINVRLARADGEPVPVFSVPLLKSLADKLFARGLKEFHRAEYGEALASFGESVRIFRDNPFPWWNSARILGLRRGAEGARLNYEMALAALDASPSEVKHAHQEALMAEMNGIHPREPVAAMGKERSA</sequence>
<evidence type="ECO:0000313" key="2">
    <source>
        <dbReference type="EMBL" id="GLI39992.1"/>
    </source>
</evidence>
<dbReference type="InterPro" id="IPR013216">
    <property type="entry name" value="Methyltransf_11"/>
</dbReference>
<evidence type="ECO:0000259" key="1">
    <source>
        <dbReference type="Pfam" id="PF08241"/>
    </source>
</evidence>
<protein>
    <recommendedName>
        <fullName evidence="1">Methyltransferase type 11 domain-containing protein</fullName>
    </recommendedName>
</protein>
<dbReference type="Gene3D" id="3.40.50.150">
    <property type="entry name" value="Vaccinia Virus protein VP39"/>
    <property type="match status" value="1"/>
</dbReference>
<evidence type="ECO:0000313" key="3">
    <source>
        <dbReference type="Proteomes" id="UP001144352"/>
    </source>
</evidence>
<feature type="domain" description="Methyltransferase type 11" evidence="1">
    <location>
        <begin position="30"/>
        <end position="77"/>
    </location>
</feature>
<dbReference type="InterPro" id="IPR011990">
    <property type="entry name" value="TPR-like_helical_dom_sf"/>
</dbReference>
<dbReference type="AlphaFoldDB" id="A0A9W6G438"/>
<proteinExistence type="predicted"/>
<reference evidence="2" key="1">
    <citation type="submission" date="2022-12" db="EMBL/GenBank/DDBJ databases">
        <title>Reference genome sequencing for broad-spectrum identification of bacterial and archaeal isolates by mass spectrometry.</title>
        <authorList>
            <person name="Sekiguchi Y."/>
            <person name="Tourlousse D.M."/>
        </authorList>
    </citation>
    <scope>NUCLEOTIDE SEQUENCE</scope>
    <source>
        <strain evidence="2">H2</strain>
    </source>
</reference>
<dbReference type="SUPFAM" id="SSF53335">
    <property type="entry name" value="S-adenosyl-L-methionine-dependent methyltransferases"/>
    <property type="match status" value="1"/>
</dbReference>
<gene>
    <name evidence="2" type="ORF">GHYDROH2_34930</name>
</gene>
<dbReference type="SUPFAM" id="SSF48452">
    <property type="entry name" value="TPR-like"/>
    <property type="match status" value="1"/>
</dbReference>
<dbReference type="GO" id="GO:0008757">
    <property type="term" value="F:S-adenosylmethionine-dependent methyltransferase activity"/>
    <property type="evidence" value="ECO:0007669"/>
    <property type="project" value="InterPro"/>
</dbReference>
<dbReference type="RefSeq" id="WP_214184812.1">
    <property type="nucleotide sequence ID" value="NZ_BSDS01000002.1"/>
</dbReference>
<accession>A0A9W6G438</accession>